<dbReference type="AlphaFoldDB" id="A0ABD6P3X0"/>
<dbReference type="GO" id="GO:0008237">
    <property type="term" value="F:metallopeptidase activity"/>
    <property type="evidence" value="ECO:0007669"/>
    <property type="project" value="UniProtKB-UniRule"/>
</dbReference>
<comment type="subcellular location">
    <subcellularLocation>
        <location evidence="1 14">Cell membrane</location>
        <topology evidence="1 14">Multi-pass membrane protein</topology>
    </subcellularLocation>
</comment>
<evidence type="ECO:0000256" key="13">
    <source>
        <dbReference type="ARBA" id="ARBA00023136"/>
    </source>
</evidence>
<keyword evidence="9 14" id="KW-0862">Zinc</keyword>
<evidence type="ECO:0000313" key="19">
    <source>
        <dbReference type="EMBL" id="OBG38171.1"/>
    </source>
</evidence>
<keyword evidence="8 14" id="KW-0378">Hydrolase</keyword>
<evidence type="ECO:0000256" key="1">
    <source>
        <dbReference type="ARBA" id="ARBA00004651"/>
    </source>
</evidence>
<name>A0ABD6P3X0_9MYCO</name>
<dbReference type="InterPro" id="IPR046342">
    <property type="entry name" value="CBS_dom_sf"/>
</dbReference>
<feature type="domain" description="CBS" evidence="18">
    <location>
        <begin position="250"/>
        <end position="307"/>
    </location>
</feature>
<dbReference type="GO" id="GO:0006508">
    <property type="term" value="P:proteolysis"/>
    <property type="evidence" value="ECO:0007669"/>
    <property type="project" value="UniProtKB-KW"/>
</dbReference>
<feature type="active site" evidence="15">
    <location>
        <position position="67"/>
    </location>
</feature>
<dbReference type="PANTHER" id="PTHR39188:SF3">
    <property type="entry name" value="STAGE IV SPORULATION PROTEIN FB"/>
    <property type="match status" value="1"/>
</dbReference>
<feature type="transmembrane region" description="Helical" evidence="14">
    <location>
        <begin position="45"/>
        <end position="66"/>
    </location>
</feature>
<evidence type="ECO:0000256" key="6">
    <source>
        <dbReference type="ARBA" id="ARBA00022723"/>
    </source>
</evidence>
<protein>
    <recommendedName>
        <fullName evidence="14">Zinc metalloprotease</fullName>
    </recommendedName>
</protein>
<dbReference type="PROSITE" id="PS51371">
    <property type="entry name" value="CBS"/>
    <property type="match status" value="1"/>
</dbReference>
<dbReference type="InterPro" id="IPR016483">
    <property type="entry name" value="UCP006404_Pept_M50_CBS"/>
</dbReference>
<feature type="binding site" evidence="16">
    <location>
        <position position="70"/>
    </location>
    <ligand>
        <name>Zn(2+)</name>
        <dbReference type="ChEBI" id="CHEBI:29105"/>
        <note>catalytic</note>
    </ligand>
</feature>
<evidence type="ECO:0000256" key="11">
    <source>
        <dbReference type="ARBA" id="ARBA00023049"/>
    </source>
</evidence>
<keyword evidence="6 14" id="KW-0479">Metal-binding</keyword>
<dbReference type="Gene3D" id="3.10.580.10">
    <property type="entry name" value="CBS-domain"/>
    <property type="match status" value="1"/>
</dbReference>
<evidence type="ECO:0000256" key="16">
    <source>
        <dbReference type="PIRSR" id="PIRSR006404-2"/>
    </source>
</evidence>
<reference evidence="19 20" key="1">
    <citation type="submission" date="2016-06" db="EMBL/GenBank/DDBJ databases">
        <authorList>
            <person name="Sutton G."/>
            <person name="Brinkac L."/>
            <person name="Sanka R."/>
            <person name="Adams M."/>
            <person name="Lau E."/>
            <person name="Sam S."/>
            <person name="Sreng N."/>
            <person name="Him V."/>
            <person name="Kerleguer A."/>
            <person name="Cheng S."/>
        </authorList>
    </citation>
    <scope>NUCLEOTIDE SEQUENCE [LARGE SCALE GENOMIC DNA]</scope>
    <source>
        <strain evidence="19 20">E2978</strain>
    </source>
</reference>
<keyword evidence="13 14" id="KW-0472">Membrane</keyword>
<dbReference type="Proteomes" id="UP000092086">
    <property type="component" value="Unassembled WGS sequence"/>
</dbReference>
<comment type="similarity">
    <text evidence="2 14">Belongs to the peptidase M50B family.</text>
</comment>
<comment type="cofactor">
    <cofactor evidence="14 16">
        <name>Zn(2+)</name>
        <dbReference type="ChEBI" id="CHEBI:29105"/>
    </cofactor>
    <text evidence="14 16">Binds 1 zinc ion per subunit.</text>
</comment>
<evidence type="ECO:0000256" key="8">
    <source>
        <dbReference type="ARBA" id="ARBA00022801"/>
    </source>
</evidence>
<keyword evidence="4 14" id="KW-0645">Protease</keyword>
<dbReference type="GO" id="GO:0005886">
    <property type="term" value="C:plasma membrane"/>
    <property type="evidence" value="ECO:0007669"/>
    <property type="project" value="UniProtKB-SubCell"/>
</dbReference>
<keyword evidence="7" id="KW-0677">Repeat</keyword>
<evidence type="ECO:0000259" key="18">
    <source>
        <dbReference type="PROSITE" id="PS51371"/>
    </source>
</evidence>
<feature type="binding site" evidence="16">
    <location>
        <position position="165"/>
    </location>
    <ligand>
        <name>Zn(2+)</name>
        <dbReference type="ChEBI" id="CHEBI:29105"/>
        <note>catalytic</note>
    </ligand>
</feature>
<evidence type="ECO:0000313" key="20">
    <source>
        <dbReference type="Proteomes" id="UP000092086"/>
    </source>
</evidence>
<evidence type="ECO:0000256" key="15">
    <source>
        <dbReference type="PIRSR" id="PIRSR006404-1"/>
    </source>
</evidence>
<feature type="transmembrane region" description="Helical" evidence="14">
    <location>
        <begin position="136"/>
        <end position="161"/>
    </location>
</feature>
<dbReference type="RefSeq" id="WP_068209638.1">
    <property type="nucleotide sequence ID" value="NZ_LZIT01000155.1"/>
</dbReference>
<dbReference type="Pfam" id="PF00571">
    <property type="entry name" value="CBS"/>
    <property type="match status" value="1"/>
</dbReference>
<dbReference type="PANTHER" id="PTHR39188">
    <property type="entry name" value="MEMBRANE-ASSOCIATED ZINC METALLOPROTEASE M50B"/>
    <property type="match status" value="1"/>
</dbReference>
<organism evidence="19 20">
    <name type="scientific">Mycobacterium alsense</name>
    <dbReference type="NCBI Taxonomy" id="324058"/>
    <lineage>
        <taxon>Bacteria</taxon>
        <taxon>Bacillati</taxon>
        <taxon>Actinomycetota</taxon>
        <taxon>Actinomycetes</taxon>
        <taxon>Mycobacteriales</taxon>
        <taxon>Mycobacteriaceae</taxon>
        <taxon>Mycobacterium</taxon>
    </lineage>
</organism>
<keyword evidence="12 17" id="KW-0129">CBS domain</keyword>
<feature type="transmembrane region" description="Helical" evidence="14">
    <location>
        <begin position="182"/>
        <end position="208"/>
    </location>
</feature>
<dbReference type="SUPFAM" id="SSF54631">
    <property type="entry name" value="CBS-domain pair"/>
    <property type="match status" value="1"/>
</dbReference>
<evidence type="ECO:0000256" key="9">
    <source>
        <dbReference type="ARBA" id="ARBA00022833"/>
    </source>
</evidence>
<comment type="caution">
    <text evidence="19">The sequence shown here is derived from an EMBL/GenBank/DDBJ whole genome shotgun (WGS) entry which is preliminary data.</text>
</comment>
<gene>
    <name evidence="19" type="ORF">A5672_16705</name>
</gene>
<dbReference type="PIRSF" id="PIRSF006404">
    <property type="entry name" value="UCP006404_Pept_M50_CBS"/>
    <property type="match status" value="1"/>
</dbReference>
<feature type="binding site" evidence="16">
    <location>
        <position position="66"/>
    </location>
    <ligand>
        <name>Zn(2+)</name>
        <dbReference type="ChEBI" id="CHEBI:29105"/>
        <note>catalytic</note>
    </ligand>
</feature>
<evidence type="ECO:0000256" key="12">
    <source>
        <dbReference type="ARBA" id="ARBA00023122"/>
    </source>
</evidence>
<sequence length="395" mass="41167">MRSTVRLGRIAGVAVGVHWSVLAIVAVLVVGLSTHFGRMVPGYPGAAYLLVASLAAVLFVLSLLAHEMAHAIVAQRNGIEVEGITLWLLGGVARLRSEAKTPGADFRISAIGPLTSLLVAAMFGAAAWVADLAGMSALVVAVPSYLAAINVVLAVFNSIPAAPLDGGRILRAGVWAWRGDRLAATVAAARAGRVFGFTLIALGILNVIGGAGGGLWWILLGLFVVTMASAEEHQARSSTALAGIRVRDVMAAQPETADGNFTVAEFLRDIALLRRHSSFPLLDEAGRLQGLVTLNRIRAVPAERRESTLLSDVACPPDEIPRARPDEPLSELLPRLGGCTDGRALVFAGDTMVGIVSPSDISRAAVLHGLGVRFGTGGADIAEMTPRRPAAALMN</sequence>
<accession>A0ABD6P3X0</accession>
<keyword evidence="3 14" id="KW-1003">Cell membrane</keyword>
<keyword evidence="11 14" id="KW-0482">Metalloprotease</keyword>
<keyword evidence="5 14" id="KW-0812">Transmembrane</keyword>
<evidence type="ECO:0000256" key="5">
    <source>
        <dbReference type="ARBA" id="ARBA00022692"/>
    </source>
</evidence>
<evidence type="ECO:0000256" key="7">
    <source>
        <dbReference type="ARBA" id="ARBA00022737"/>
    </source>
</evidence>
<dbReference type="InterPro" id="IPR008915">
    <property type="entry name" value="Peptidase_M50"/>
</dbReference>
<feature type="transmembrane region" description="Helical" evidence="14">
    <location>
        <begin position="12"/>
        <end position="33"/>
    </location>
</feature>
<dbReference type="InterPro" id="IPR000644">
    <property type="entry name" value="CBS_dom"/>
</dbReference>
<evidence type="ECO:0000256" key="4">
    <source>
        <dbReference type="ARBA" id="ARBA00022670"/>
    </source>
</evidence>
<dbReference type="EMBL" id="LZIT01000155">
    <property type="protein sequence ID" value="OBG38171.1"/>
    <property type="molecule type" value="Genomic_DNA"/>
</dbReference>
<dbReference type="CDD" id="cd06164">
    <property type="entry name" value="S2P-M50_SpoIVFB_CBS"/>
    <property type="match status" value="1"/>
</dbReference>
<evidence type="ECO:0000256" key="14">
    <source>
        <dbReference type="PIRNR" id="PIRNR006404"/>
    </source>
</evidence>
<evidence type="ECO:0000256" key="17">
    <source>
        <dbReference type="PROSITE-ProRule" id="PRU00703"/>
    </source>
</evidence>
<evidence type="ECO:0000256" key="3">
    <source>
        <dbReference type="ARBA" id="ARBA00022475"/>
    </source>
</evidence>
<keyword evidence="10 14" id="KW-1133">Transmembrane helix</keyword>
<dbReference type="GO" id="GO:0046872">
    <property type="term" value="F:metal ion binding"/>
    <property type="evidence" value="ECO:0007669"/>
    <property type="project" value="UniProtKB-UniRule"/>
</dbReference>
<proteinExistence type="inferred from homology"/>
<evidence type="ECO:0000256" key="10">
    <source>
        <dbReference type="ARBA" id="ARBA00022989"/>
    </source>
</evidence>
<evidence type="ECO:0000256" key="2">
    <source>
        <dbReference type="ARBA" id="ARBA00007931"/>
    </source>
</evidence>
<dbReference type="Pfam" id="PF02163">
    <property type="entry name" value="Peptidase_M50"/>
    <property type="match status" value="2"/>
</dbReference>
<feature type="transmembrane region" description="Helical" evidence="14">
    <location>
        <begin position="110"/>
        <end position="130"/>
    </location>
</feature>